<dbReference type="Proteomes" id="UP000541535">
    <property type="component" value="Unassembled WGS sequence"/>
</dbReference>
<sequence length="93" mass="10490">MDKTELQQAGFLLRLRKQDTPTGVSQATLEKLMAVTGLSKTEVAHLALKQMAERYLPFYEQDDGTLSQDQIDAIRRESPATGTPEESFTERIF</sequence>
<comment type="caution">
    <text evidence="1">The sequence shown here is derived from an EMBL/GenBank/DDBJ whole genome shotgun (WGS) entry which is preliminary data.</text>
</comment>
<protein>
    <submittedName>
        <fullName evidence="1">Uncharacterized protein</fullName>
    </submittedName>
</protein>
<reference evidence="1 2" key="1">
    <citation type="submission" date="2020-08" db="EMBL/GenBank/DDBJ databases">
        <title>Genomic Encyclopedia of Type Strains, Phase III (KMG-III): the genomes of soil and plant-associated and newly described type strains.</title>
        <authorList>
            <person name="Whitman W."/>
        </authorList>
    </citation>
    <scope>NUCLEOTIDE SEQUENCE [LARGE SCALE GENOMIC DNA]</scope>
    <source>
        <strain evidence="1 2">CECT 8897</strain>
    </source>
</reference>
<keyword evidence="2" id="KW-1185">Reference proteome</keyword>
<evidence type="ECO:0000313" key="1">
    <source>
        <dbReference type="EMBL" id="MBB3117018.1"/>
    </source>
</evidence>
<name>A0A7W5B618_9BURK</name>
<evidence type="ECO:0000313" key="2">
    <source>
        <dbReference type="Proteomes" id="UP000541535"/>
    </source>
</evidence>
<dbReference type="RefSeq" id="WP_183439036.1">
    <property type="nucleotide sequence ID" value="NZ_JACHXD010000001.1"/>
</dbReference>
<dbReference type="AlphaFoldDB" id="A0A7W5B618"/>
<accession>A0A7W5B618</accession>
<gene>
    <name evidence="1" type="ORF">FHS03_000037</name>
</gene>
<dbReference type="EMBL" id="JACHXD010000001">
    <property type="protein sequence ID" value="MBB3117018.1"/>
    <property type="molecule type" value="Genomic_DNA"/>
</dbReference>
<organism evidence="1 2">
    <name type="scientific">Pseudoduganella violacea</name>
    <dbReference type="NCBI Taxonomy" id="1715466"/>
    <lineage>
        <taxon>Bacteria</taxon>
        <taxon>Pseudomonadati</taxon>
        <taxon>Pseudomonadota</taxon>
        <taxon>Betaproteobacteria</taxon>
        <taxon>Burkholderiales</taxon>
        <taxon>Oxalobacteraceae</taxon>
        <taxon>Telluria group</taxon>
        <taxon>Pseudoduganella</taxon>
    </lineage>
</organism>
<proteinExistence type="predicted"/>